<dbReference type="CDD" id="cd04587">
    <property type="entry name" value="CBS_pair_CAP-ED_NT_Pol-beta-like_DUF294_assoc"/>
    <property type="match status" value="1"/>
</dbReference>
<evidence type="ECO:0000256" key="2">
    <source>
        <dbReference type="PROSITE-ProRule" id="PRU00703"/>
    </source>
</evidence>
<keyword evidence="1" id="KW-0677">Repeat</keyword>
<dbReference type="PANTHER" id="PTHR48108:SF31">
    <property type="entry name" value="CBS DOMAIN AND CYCLIC NUCLEOTIDE-REGULATED NUCLEOTIDYLTRANSFERASE"/>
    <property type="match status" value="1"/>
</dbReference>
<dbReference type="SUPFAM" id="SSF51206">
    <property type="entry name" value="cAMP-binding domain-like"/>
    <property type="match status" value="1"/>
</dbReference>
<dbReference type="Gene3D" id="3.10.580.10">
    <property type="entry name" value="CBS-domain"/>
    <property type="match status" value="1"/>
</dbReference>
<dbReference type="Proteomes" id="UP000321917">
    <property type="component" value="Unassembled WGS sequence"/>
</dbReference>
<evidence type="ECO:0000313" key="4">
    <source>
        <dbReference type="EMBL" id="TWX58757.1"/>
    </source>
</evidence>
<dbReference type="PANTHER" id="PTHR48108">
    <property type="entry name" value="CBS DOMAIN-CONTAINING PROTEIN CBSX2, CHLOROPLASTIC"/>
    <property type="match status" value="1"/>
</dbReference>
<dbReference type="InterPro" id="IPR000644">
    <property type="entry name" value="CBS_dom"/>
</dbReference>
<dbReference type="GO" id="GO:0008773">
    <property type="term" value="F:[protein-PII] uridylyltransferase activity"/>
    <property type="evidence" value="ECO:0007669"/>
    <property type="project" value="InterPro"/>
</dbReference>
<gene>
    <name evidence="4" type="ORF">ESZ26_11565</name>
    <name evidence="5" type="ORF">ESZ27_10395</name>
</gene>
<dbReference type="SMART" id="SM00116">
    <property type="entry name" value="CBS"/>
    <property type="match status" value="2"/>
</dbReference>
<dbReference type="InterPro" id="IPR051462">
    <property type="entry name" value="CBS_domain-containing"/>
</dbReference>
<dbReference type="Pfam" id="PF03445">
    <property type="entry name" value="DUF294"/>
    <property type="match status" value="1"/>
</dbReference>
<dbReference type="InterPro" id="IPR014710">
    <property type="entry name" value="RmlC-like_jellyroll"/>
</dbReference>
<dbReference type="CDD" id="cd05401">
    <property type="entry name" value="NT_GlnE_GlnD_like"/>
    <property type="match status" value="1"/>
</dbReference>
<dbReference type="InterPro" id="IPR018490">
    <property type="entry name" value="cNMP-bd_dom_sf"/>
</dbReference>
<dbReference type="InterPro" id="IPR005105">
    <property type="entry name" value="GlnD_Uridyltrans_N"/>
</dbReference>
<evidence type="ECO:0000313" key="6">
    <source>
        <dbReference type="Proteomes" id="UP000321525"/>
    </source>
</evidence>
<dbReference type="Gene3D" id="2.60.120.10">
    <property type="entry name" value="Jelly Rolls"/>
    <property type="match status" value="1"/>
</dbReference>
<dbReference type="EMBL" id="VOLR01000014">
    <property type="protein sequence ID" value="TWX58757.1"/>
    <property type="molecule type" value="Genomic_DNA"/>
</dbReference>
<dbReference type="OrthoDB" id="9808528at2"/>
<reference evidence="5 7" key="1">
    <citation type="submission" date="2019-07" db="EMBL/GenBank/DDBJ databases">
        <title>Genomes of sea-ice associated Colwellia species.</title>
        <authorList>
            <person name="Bowman J.P."/>
        </authorList>
    </citation>
    <scope>NUCLEOTIDE SEQUENCE [LARGE SCALE GENOMIC DNA]</scope>
    <source>
        <strain evidence="4 6">ACAM 607</strain>
        <strain evidence="5 7">IC036</strain>
    </source>
</reference>
<name>A0A5C6QD48_9GAMM</name>
<keyword evidence="2" id="KW-0129">CBS domain</keyword>
<proteinExistence type="predicted"/>
<dbReference type="Pfam" id="PF10335">
    <property type="entry name" value="DUF294_C"/>
    <property type="match status" value="1"/>
</dbReference>
<feature type="domain" description="CBS" evidence="3">
    <location>
        <begin position="228"/>
        <end position="292"/>
    </location>
</feature>
<sequence length="625" mass="69359">MDHELAEISAFLQAIPPFDTLPESLTLQLVKEINICYVRAKQPLPPNGIKEARLYILRKGALVYTDHNGQLVGKYTEGEICSVFCRPAQRNEVQVNTEEDTLLYSLDYQTLLSLVTDYPQIDAFFMQTAAERLKGKMGKVNEDAIINSSLINNPISQFYHKPVLTINRQQSIQQAALKMTEKNISCLVVVDDKEKGVSTPVGIVTDKDIRRRCVAEGLSFTQPVSKIMTADMATLPEQSSAYDALMLMTSKRIHHLPITGFSDAGEYGELVAMVTITDLMNNEGHNAVNITSIIRKAATINDLIRISKLLPKLQIRMAKLGTSADHIGKSISAITMAFTIRIIEMSEKINGKAPVPYAWVACGSQARQEQLAHSDQDNALIISDEVQPEHEAWFENLASFVCDGLAACGFILCPGDIMASNPKWRQPQQVWHQYFEQWVSTPSPQALLNGSVFFDFATVHGDESLLNEVRSKLLAKTKGNSLFLAHLSRNALMLRPPLGFFRDFVLISDGEHKASLDIKHNGIAPIVDLARIYALAEGIASVNTIERLKKAAGSPSISKESAANLIDAYEFLGILRLEHQANLLQAGKAPNNYLSPKKLSKLEREHLKDAFKVIKALQDSRQSTY</sequence>
<dbReference type="Pfam" id="PF00571">
    <property type="entry name" value="CBS"/>
    <property type="match status" value="2"/>
</dbReference>
<evidence type="ECO:0000313" key="5">
    <source>
        <dbReference type="EMBL" id="TWX66633.1"/>
    </source>
</evidence>
<dbReference type="AlphaFoldDB" id="A0A5C6QD48"/>
<dbReference type="InterPro" id="IPR046342">
    <property type="entry name" value="CBS_dom_sf"/>
</dbReference>
<dbReference type="InterPro" id="IPR018821">
    <property type="entry name" value="DUF294_put_nucleoTrafse_sb-bd"/>
</dbReference>
<dbReference type="EMBL" id="VOLQ01000017">
    <property type="protein sequence ID" value="TWX66633.1"/>
    <property type="molecule type" value="Genomic_DNA"/>
</dbReference>
<protein>
    <submittedName>
        <fullName evidence="5">Cyclic nucleotide-binding/CBS domain-containing protein</fullName>
    </submittedName>
</protein>
<dbReference type="Proteomes" id="UP000321525">
    <property type="component" value="Unassembled WGS sequence"/>
</dbReference>
<organism evidence="5 7">
    <name type="scientific">Colwellia hornerae</name>
    <dbReference type="NCBI Taxonomy" id="89402"/>
    <lineage>
        <taxon>Bacteria</taxon>
        <taxon>Pseudomonadati</taxon>
        <taxon>Pseudomonadota</taxon>
        <taxon>Gammaproteobacteria</taxon>
        <taxon>Alteromonadales</taxon>
        <taxon>Colwelliaceae</taxon>
        <taxon>Colwellia</taxon>
    </lineage>
</organism>
<evidence type="ECO:0000259" key="3">
    <source>
        <dbReference type="PROSITE" id="PS51371"/>
    </source>
</evidence>
<comment type="caution">
    <text evidence="5">The sequence shown here is derived from an EMBL/GenBank/DDBJ whole genome shotgun (WGS) entry which is preliminary data.</text>
</comment>
<feature type="domain" description="CBS" evidence="3">
    <location>
        <begin position="159"/>
        <end position="220"/>
    </location>
</feature>
<dbReference type="SUPFAM" id="SSF54631">
    <property type="entry name" value="CBS-domain pair"/>
    <property type="match status" value="1"/>
</dbReference>
<accession>A0A5C6QD48</accession>
<keyword evidence="6" id="KW-1185">Reference proteome</keyword>
<evidence type="ECO:0000256" key="1">
    <source>
        <dbReference type="ARBA" id="ARBA00022737"/>
    </source>
</evidence>
<dbReference type="RefSeq" id="WP_146796676.1">
    <property type="nucleotide sequence ID" value="NZ_VOLP01000002.1"/>
</dbReference>
<evidence type="ECO:0000313" key="7">
    <source>
        <dbReference type="Proteomes" id="UP000321917"/>
    </source>
</evidence>
<dbReference type="PROSITE" id="PS51371">
    <property type="entry name" value="CBS"/>
    <property type="match status" value="2"/>
</dbReference>